<dbReference type="GO" id="GO:0006508">
    <property type="term" value="P:proteolysis"/>
    <property type="evidence" value="ECO:0007669"/>
    <property type="project" value="InterPro"/>
</dbReference>
<protein>
    <submittedName>
        <fullName evidence="2">Membrane dipeptidase</fullName>
    </submittedName>
</protein>
<dbReference type="PANTHER" id="PTHR10443:SF12">
    <property type="entry name" value="DIPEPTIDASE"/>
    <property type="match status" value="1"/>
</dbReference>
<evidence type="ECO:0000313" key="3">
    <source>
        <dbReference type="Proteomes" id="UP000286701"/>
    </source>
</evidence>
<dbReference type="CDD" id="cd01301">
    <property type="entry name" value="rDP_like"/>
    <property type="match status" value="1"/>
</dbReference>
<evidence type="ECO:0000313" key="2">
    <source>
        <dbReference type="EMBL" id="RWY50239.1"/>
    </source>
</evidence>
<dbReference type="EMBL" id="SBIW01000007">
    <property type="protein sequence ID" value="RWY50239.1"/>
    <property type="molecule type" value="Genomic_DNA"/>
</dbReference>
<feature type="chain" id="PRO_5018536508" evidence="1">
    <location>
        <begin position="19"/>
        <end position="391"/>
    </location>
</feature>
<dbReference type="RefSeq" id="WP_128534970.1">
    <property type="nucleotide sequence ID" value="NZ_SBIW01000007.1"/>
</dbReference>
<dbReference type="PROSITE" id="PS51365">
    <property type="entry name" value="RENAL_DIPEPTIDASE_2"/>
    <property type="match status" value="1"/>
</dbReference>
<dbReference type="Gene3D" id="3.20.20.140">
    <property type="entry name" value="Metal-dependent hydrolases"/>
    <property type="match status" value="1"/>
</dbReference>
<dbReference type="OrthoDB" id="9804920at2"/>
<dbReference type="PANTHER" id="PTHR10443">
    <property type="entry name" value="MICROSOMAL DIPEPTIDASE"/>
    <property type="match status" value="1"/>
</dbReference>
<dbReference type="GO" id="GO:0070573">
    <property type="term" value="F:metallodipeptidase activity"/>
    <property type="evidence" value="ECO:0007669"/>
    <property type="project" value="InterPro"/>
</dbReference>
<proteinExistence type="predicted"/>
<feature type="signal peptide" evidence="1">
    <location>
        <begin position="1"/>
        <end position="18"/>
    </location>
</feature>
<dbReference type="Proteomes" id="UP000286701">
    <property type="component" value="Unassembled WGS sequence"/>
</dbReference>
<dbReference type="InterPro" id="IPR032466">
    <property type="entry name" value="Metal_Hydrolase"/>
</dbReference>
<dbReference type="AlphaFoldDB" id="A0A3S4Y9C1"/>
<accession>A0A3S4Y9C1</accession>
<reference evidence="2 3" key="1">
    <citation type="submission" date="2019-01" db="EMBL/GenBank/DDBJ databases">
        <title>Mucilaginibacter antarcticum sp. nov., isolated from antarctic soil.</title>
        <authorList>
            <person name="Yan Y.-Q."/>
            <person name="Du Z.-J."/>
        </authorList>
    </citation>
    <scope>NUCLEOTIDE SEQUENCE [LARGE SCALE GENOMIC DNA]</scope>
    <source>
        <strain evidence="2 3">F01003</strain>
    </source>
</reference>
<dbReference type="SUPFAM" id="SSF51556">
    <property type="entry name" value="Metallo-dependent hydrolases"/>
    <property type="match status" value="1"/>
</dbReference>
<name>A0A3S4Y9C1_9SPHI</name>
<keyword evidence="1" id="KW-0732">Signal</keyword>
<organism evidence="2 3">
    <name type="scientific">Mucilaginibacter gilvus</name>
    <dbReference type="NCBI Taxonomy" id="2305909"/>
    <lineage>
        <taxon>Bacteria</taxon>
        <taxon>Pseudomonadati</taxon>
        <taxon>Bacteroidota</taxon>
        <taxon>Sphingobacteriia</taxon>
        <taxon>Sphingobacteriales</taxon>
        <taxon>Sphingobacteriaceae</taxon>
        <taxon>Mucilaginibacter</taxon>
    </lineage>
</organism>
<dbReference type="Pfam" id="PF01244">
    <property type="entry name" value="Peptidase_M19"/>
    <property type="match status" value="1"/>
</dbReference>
<sequence length="391" mass="43598">MKKLLLPLLLLSVLKLSAQDVEKIHRKAILIDTHNDIISNELITGNDAGKLQATGNFDLVRAKTGGLDVQVFSIWCGDQYGNGTAYAYANREIDSLHALINRNPDKMMLVTNAKELKKAVKQKKLAAMVGVEGGHMIEDRLDYIDSLVKRGMCYLTLTWNNSTSWATSARDETLHGDTLQHKGLTELGKQIIHKLNDAGVMIDLSHPGEQTFKDVMAITTKPVIASHSCVYALNPHRRNLKDYQLKAIADNGGVVFINFYSGFIDSTYEGKHAAFMARHKPQFDSLRVIYKDYDLASIRLNELNKTEADQLRPPLSMLIKHINYMVKMMGADHVGIGSDFDGAESYPLGLDSVTDYPKITTELFKIGYSKKDVEKILGGNFIRVLKANKGK</sequence>
<evidence type="ECO:0000256" key="1">
    <source>
        <dbReference type="SAM" id="SignalP"/>
    </source>
</evidence>
<keyword evidence="3" id="KW-1185">Reference proteome</keyword>
<gene>
    <name evidence="2" type="ORF">EPL05_15940</name>
</gene>
<comment type="caution">
    <text evidence="2">The sequence shown here is derived from an EMBL/GenBank/DDBJ whole genome shotgun (WGS) entry which is preliminary data.</text>
</comment>
<dbReference type="InterPro" id="IPR008257">
    <property type="entry name" value="Pept_M19"/>
</dbReference>